<name>A0ABU7CV98_9TELE</name>
<dbReference type="EMBL" id="JAHUTJ010005366">
    <property type="protein sequence ID" value="MED6266071.1"/>
    <property type="molecule type" value="Genomic_DNA"/>
</dbReference>
<evidence type="ECO:0000313" key="2">
    <source>
        <dbReference type="Proteomes" id="UP001352852"/>
    </source>
</evidence>
<protein>
    <submittedName>
        <fullName evidence="1">Uncharacterized protein</fullName>
    </submittedName>
</protein>
<evidence type="ECO:0000313" key="1">
    <source>
        <dbReference type="EMBL" id="MED6266071.1"/>
    </source>
</evidence>
<reference evidence="1 2" key="1">
    <citation type="submission" date="2021-06" db="EMBL/GenBank/DDBJ databases">
        <authorList>
            <person name="Palmer J.M."/>
        </authorList>
    </citation>
    <scope>NUCLEOTIDE SEQUENCE [LARGE SCALE GENOMIC DNA]</scope>
    <source>
        <strain evidence="1 2">CL_MEX2019</strain>
        <tissue evidence="1">Muscle</tissue>
    </source>
</reference>
<accession>A0ABU7CV98</accession>
<sequence>MRRSREHIVGDKYGDAEGGWCDRVVVSWMVDRQVNEQLRLAGLQATFSRRAAKGATGRTGRGIQEEFLQTDIKNKEADSKSPG</sequence>
<organism evidence="1 2">
    <name type="scientific">Characodon lateralis</name>
    <dbReference type="NCBI Taxonomy" id="208331"/>
    <lineage>
        <taxon>Eukaryota</taxon>
        <taxon>Metazoa</taxon>
        <taxon>Chordata</taxon>
        <taxon>Craniata</taxon>
        <taxon>Vertebrata</taxon>
        <taxon>Euteleostomi</taxon>
        <taxon>Actinopterygii</taxon>
        <taxon>Neopterygii</taxon>
        <taxon>Teleostei</taxon>
        <taxon>Neoteleostei</taxon>
        <taxon>Acanthomorphata</taxon>
        <taxon>Ovalentaria</taxon>
        <taxon>Atherinomorphae</taxon>
        <taxon>Cyprinodontiformes</taxon>
        <taxon>Goodeidae</taxon>
        <taxon>Characodon</taxon>
    </lineage>
</organism>
<comment type="caution">
    <text evidence="1">The sequence shown here is derived from an EMBL/GenBank/DDBJ whole genome shotgun (WGS) entry which is preliminary data.</text>
</comment>
<gene>
    <name evidence="1" type="ORF">CHARACLAT_031882</name>
</gene>
<keyword evidence="2" id="KW-1185">Reference proteome</keyword>
<proteinExistence type="predicted"/>
<dbReference type="Proteomes" id="UP001352852">
    <property type="component" value="Unassembled WGS sequence"/>
</dbReference>